<dbReference type="AlphaFoldDB" id="A0A9W8LB49"/>
<name>A0A9W8LB49_9FUNG</name>
<keyword evidence="2" id="KW-0227">DNA damage</keyword>
<feature type="region of interest" description="Disordered" evidence="5">
    <location>
        <begin position="789"/>
        <end position="833"/>
    </location>
</feature>
<organism evidence="8 9">
    <name type="scientific">Coemansia pectinata</name>
    <dbReference type="NCBI Taxonomy" id="1052879"/>
    <lineage>
        <taxon>Eukaryota</taxon>
        <taxon>Fungi</taxon>
        <taxon>Fungi incertae sedis</taxon>
        <taxon>Zoopagomycota</taxon>
        <taxon>Kickxellomycotina</taxon>
        <taxon>Kickxellomycetes</taxon>
        <taxon>Kickxellales</taxon>
        <taxon>Kickxellaceae</taxon>
        <taxon>Coemansia</taxon>
    </lineage>
</organism>
<reference evidence="8" key="1">
    <citation type="submission" date="2022-07" db="EMBL/GenBank/DDBJ databases">
        <title>Phylogenomic reconstructions and comparative analyses of Kickxellomycotina fungi.</title>
        <authorList>
            <person name="Reynolds N.K."/>
            <person name="Stajich J.E."/>
            <person name="Barry K."/>
            <person name="Grigoriev I.V."/>
            <person name="Crous P."/>
            <person name="Smith M.E."/>
        </authorList>
    </citation>
    <scope>NUCLEOTIDE SEQUENCE</scope>
    <source>
        <strain evidence="8">BCRC 34297</strain>
    </source>
</reference>
<feature type="domain" description="Chromatin assembly factor 1 subunit Cac1-like C-terminal" evidence="7">
    <location>
        <begin position="724"/>
        <end position="768"/>
    </location>
</feature>
<gene>
    <name evidence="8" type="ORF">GGI19_002555</name>
</gene>
<protein>
    <submittedName>
        <fullName evidence="8">Uncharacterized protein</fullName>
    </submittedName>
</protein>
<accession>A0A9W8LB49</accession>
<evidence type="ECO:0000259" key="6">
    <source>
        <dbReference type="Pfam" id="PF12253"/>
    </source>
</evidence>
<comment type="subcellular location">
    <subcellularLocation>
        <location evidence="1">Nucleus</location>
    </subcellularLocation>
</comment>
<feature type="compositionally biased region" description="Polar residues" evidence="5">
    <location>
        <begin position="789"/>
        <end position="799"/>
    </location>
</feature>
<dbReference type="PANTHER" id="PTHR15272">
    <property type="entry name" value="CHROMATIN ASSEMBLY FACTOR 1 SUBUNIT A CAF-1 SUBUNIT A"/>
    <property type="match status" value="1"/>
</dbReference>
<evidence type="ECO:0000256" key="4">
    <source>
        <dbReference type="ARBA" id="ARBA00023242"/>
    </source>
</evidence>
<feature type="region of interest" description="Disordered" evidence="5">
    <location>
        <begin position="374"/>
        <end position="397"/>
    </location>
</feature>
<evidence type="ECO:0000256" key="2">
    <source>
        <dbReference type="ARBA" id="ARBA00022763"/>
    </source>
</evidence>
<dbReference type="EMBL" id="JANBUH010000131">
    <property type="protein sequence ID" value="KAJ2754218.1"/>
    <property type="molecule type" value="Genomic_DNA"/>
</dbReference>
<evidence type="ECO:0000259" key="7">
    <source>
        <dbReference type="Pfam" id="PF21796"/>
    </source>
</evidence>
<keyword evidence="9" id="KW-1185">Reference proteome</keyword>
<evidence type="ECO:0000256" key="3">
    <source>
        <dbReference type="ARBA" id="ARBA00023204"/>
    </source>
</evidence>
<dbReference type="PANTHER" id="PTHR15272:SF0">
    <property type="entry name" value="CHROMATIN ASSEMBLY FACTOR 1 SUBUNIT A"/>
    <property type="match status" value="1"/>
</dbReference>
<evidence type="ECO:0000256" key="5">
    <source>
        <dbReference type="SAM" id="MobiDB-lite"/>
    </source>
</evidence>
<feature type="compositionally biased region" description="Basic and acidic residues" evidence="5">
    <location>
        <begin position="629"/>
        <end position="640"/>
    </location>
</feature>
<keyword evidence="4" id="KW-0539">Nucleus</keyword>
<dbReference type="Proteomes" id="UP001140011">
    <property type="component" value="Unassembled WGS sequence"/>
</dbReference>
<feature type="compositionally biased region" description="Acidic residues" evidence="5">
    <location>
        <begin position="489"/>
        <end position="527"/>
    </location>
</feature>
<dbReference type="Pfam" id="PF12253">
    <property type="entry name" value="CAF1A_dimeriz"/>
    <property type="match status" value="1"/>
</dbReference>
<evidence type="ECO:0000256" key="1">
    <source>
        <dbReference type="ARBA" id="ARBA00004123"/>
    </source>
</evidence>
<feature type="region of interest" description="Disordered" evidence="5">
    <location>
        <begin position="623"/>
        <end position="642"/>
    </location>
</feature>
<dbReference type="GO" id="GO:0033186">
    <property type="term" value="C:CAF-1 complex"/>
    <property type="evidence" value="ECO:0007669"/>
    <property type="project" value="TreeGrafter"/>
</dbReference>
<feature type="compositionally biased region" description="Basic and acidic residues" evidence="5">
    <location>
        <begin position="387"/>
        <end position="397"/>
    </location>
</feature>
<dbReference type="OrthoDB" id="440676at2759"/>
<dbReference type="Pfam" id="PF21796">
    <property type="entry name" value="Cac1_C"/>
    <property type="match status" value="1"/>
</dbReference>
<dbReference type="GO" id="GO:0006281">
    <property type="term" value="P:DNA repair"/>
    <property type="evidence" value="ECO:0007669"/>
    <property type="project" value="UniProtKB-KW"/>
</dbReference>
<evidence type="ECO:0000313" key="8">
    <source>
        <dbReference type="EMBL" id="KAJ2754218.1"/>
    </source>
</evidence>
<keyword evidence="3" id="KW-0234">DNA repair</keyword>
<proteinExistence type="predicted"/>
<feature type="compositionally biased region" description="Low complexity" evidence="5">
    <location>
        <begin position="800"/>
        <end position="814"/>
    </location>
</feature>
<feature type="compositionally biased region" description="Acidic residues" evidence="5">
    <location>
        <begin position="548"/>
        <end position="593"/>
    </location>
</feature>
<dbReference type="GO" id="GO:0005634">
    <property type="term" value="C:nucleus"/>
    <property type="evidence" value="ECO:0007669"/>
    <property type="project" value="UniProtKB-SubCell"/>
</dbReference>
<feature type="domain" description="Chromatin assembly factor 1 subunit A dimerization" evidence="6">
    <location>
        <begin position="451"/>
        <end position="523"/>
    </location>
</feature>
<comment type="caution">
    <text evidence="8">The sequence shown here is derived from an EMBL/GenBank/DDBJ whole genome shotgun (WGS) entry which is preliminary data.</text>
</comment>
<feature type="region of interest" description="Disordered" evidence="5">
    <location>
        <begin position="548"/>
        <end position="605"/>
    </location>
</feature>
<feature type="region of interest" description="Disordered" evidence="5">
    <location>
        <begin position="482"/>
        <end position="527"/>
    </location>
</feature>
<dbReference type="InterPro" id="IPR022043">
    <property type="entry name" value="CAF1A_DD"/>
</dbReference>
<evidence type="ECO:0000313" key="9">
    <source>
        <dbReference type="Proteomes" id="UP001140011"/>
    </source>
</evidence>
<dbReference type="GO" id="GO:0006334">
    <property type="term" value="P:nucleosome assembly"/>
    <property type="evidence" value="ECO:0007669"/>
    <property type="project" value="TreeGrafter"/>
</dbReference>
<feature type="region of interest" description="Disordered" evidence="5">
    <location>
        <begin position="282"/>
        <end position="313"/>
    </location>
</feature>
<sequence length="833" mass="91833">MTSPSVQLATKKKRPASLMKFFGRQSSKEESIMTGIHIVDDDDDDDGIKSLGPVKESQPALANNSSMVASGESGIIKPLHSGALPVVFKNGKVSFSEKKLGLDRHPAVVAALFQFHQLIAQLKQHSQNGLPLTKIPHEHRCLVAMLVQDRDASMATLVKSIETQLCPVVFGEKRSGNSDILALGAVEDAVLDIADSQNYGVSLASLRECCGTELEDVPHRWEVRDLLLLPDDVREVVLKRRQQRQDAHVECARWFQALDSETQVQILAGTVKKLRTKPSLAPVKHKRAEHATANEASVGDGALTKKTSQAPRGQKSLQTFFASDKGQDRGDKTLVAPTCSVEHKSFYRATFLPFHLRINTTMYRYEPPESFDPSGVDRVLSHASQRQKAEDISSNKDASERYLQQFVSASRRPLASRNDIVSDRNIVYSSNVSDLDAAELYLLQLRKLPMKLFHFHGSQRPDYWGTWSRKLRGIGARRPFGRDTASLDYDVDSDAEWEAEEEGEDLRSEDDDEDEDSDDDADDDDFDEQHSFVVGDRMLHSELGDQALSEDGESGAESDTDEESNFNSEDEVMEEIDSSEEVCDNNMDVDDAAEPVSSRRRKAGAIDSALPMDSAHLSTLITSARPKSHTHDEKKRDHLPSRRAKVLPLTPVVIGLLWDNATAVSALNALTVFAIGPDLPLRVSVAAQDIQPMRPAVRTNLGKCEGAAGAPVRKSRDVTDADLYTLVGVVHGSSFGIARLVEILRPQIAGASKALIERLIHEYAVKEKRPPATRSMWYVNEQLMEQARASQHTSIVSDPSQHSGNSVVSVSNLSEAEESTAKRQRIGEVIGAS</sequence>
<dbReference type="InterPro" id="IPR048800">
    <property type="entry name" value="Cac1-like_C"/>
</dbReference>